<evidence type="ECO:0000259" key="1">
    <source>
        <dbReference type="Pfam" id="PF20515"/>
    </source>
</evidence>
<dbReference type="AlphaFoldDB" id="A0A9Q3BV59"/>
<gene>
    <name evidence="2" type="ORF">O181_011373</name>
</gene>
<organism evidence="2 3">
    <name type="scientific">Austropuccinia psidii MF-1</name>
    <dbReference type="NCBI Taxonomy" id="1389203"/>
    <lineage>
        <taxon>Eukaryota</taxon>
        <taxon>Fungi</taxon>
        <taxon>Dikarya</taxon>
        <taxon>Basidiomycota</taxon>
        <taxon>Pucciniomycotina</taxon>
        <taxon>Pucciniomycetes</taxon>
        <taxon>Pucciniales</taxon>
        <taxon>Sphaerophragmiaceae</taxon>
        <taxon>Austropuccinia</taxon>
    </lineage>
</organism>
<name>A0A9Q3BV59_9BASI</name>
<evidence type="ECO:0000313" key="3">
    <source>
        <dbReference type="Proteomes" id="UP000765509"/>
    </source>
</evidence>
<feature type="domain" description="Tet-like 2OG-Fe(II) oxygenase" evidence="1">
    <location>
        <begin position="179"/>
        <end position="265"/>
    </location>
</feature>
<protein>
    <recommendedName>
        <fullName evidence="1">Tet-like 2OG-Fe(II) oxygenase domain-containing protein</fullName>
    </recommendedName>
</protein>
<sequence>MPPYTIENTPTRRKLSQAVGPTISTHRGIAGTQISMPVSANMTPSEIQRVVDVNQIKHIHFGCVEIFSSTVLLIAFVEFRPFTKMSEVEVNQWDELSQFLFCKRKFTNPIATNGALLEGFMFAIGCCKCSINNEKFGLYGSLRKIENTKDEWQNQGANPSLVGCILVSYEADLSANQGEIEFASTLTFTINGFKSSPNLDKDALLYDLGWWFQADKRTLQIQRDVSKKCTGGKLIFPNEHFWFDLSKCHGLIQLVWASSIFVHCTDPVQDRGW</sequence>
<dbReference type="EMBL" id="AVOT02002827">
    <property type="protein sequence ID" value="MBW0471658.1"/>
    <property type="molecule type" value="Genomic_DNA"/>
</dbReference>
<reference evidence="2" key="1">
    <citation type="submission" date="2021-03" db="EMBL/GenBank/DDBJ databases">
        <title>Draft genome sequence of rust myrtle Austropuccinia psidii MF-1, a brazilian biotype.</title>
        <authorList>
            <person name="Quecine M.C."/>
            <person name="Pachon D.M.R."/>
            <person name="Bonatelli M.L."/>
            <person name="Correr F.H."/>
            <person name="Franceschini L.M."/>
            <person name="Leite T.F."/>
            <person name="Margarido G.R.A."/>
            <person name="Almeida C.A."/>
            <person name="Ferrarezi J.A."/>
            <person name="Labate C.A."/>
        </authorList>
    </citation>
    <scope>NUCLEOTIDE SEQUENCE</scope>
    <source>
        <strain evidence="2">MF-1</strain>
    </source>
</reference>
<keyword evidence="3" id="KW-1185">Reference proteome</keyword>
<dbReference type="InterPro" id="IPR046798">
    <property type="entry name" value="2OG-FeII_Oxy_6"/>
</dbReference>
<proteinExistence type="predicted"/>
<accession>A0A9Q3BV59</accession>
<evidence type="ECO:0000313" key="2">
    <source>
        <dbReference type="EMBL" id="MBW0471658.1"/>
    </source>
</evidence>
<dbReference type="Proteomes" id="UP000765509">
    <property type="component" value="Unassembled WGS sequence"/>
</dbReference>
<dbReference type="Pfam" id="PF20515">
    <property type="entry name" value="2OG-FeII_Oxy_6"/>
    <property type="match status" value="1"/>
</dbReference>
<comment type="caution">
    <text evidence="2">The sequence shown here is derived from an EMBL/GenBank/DDBJ whole genome shotgun (WGS) entry which is preliminary data.</text>
</comment>